<feature type="modified residue" description="4-aspartylphosphate" evidence="2">
    <location>
        <position position="56"/>
    </location>
</feature>
<accession>A0A1W2GZY3</accession>
<dbReference type="EMBL" id="LT838813">
    <property type="protein sequence ID" value="SMD42245.1"/>
    <property type="molecule type" value="Genomic_DNA"/>
</dbReference>
<dbReference type="InterPro" id="IPR007492">
    <property type="entry name" value="LytTR_DNA-bd_dom"/>
</dbReference>
<evidence type="ECO:0000259" key="4">
    <source>
        <dbReference type="PROSITE" id="PS50930"/>
    </source>
</evidence>
<dbReference type="SMART" id="SM00448">
    <property type="entry name" value="REC"/>
    <property type="match status" value="1"/>
</dbReference>
<reference evidence="6" key="1">
    <citation type="submission" date="2017-04" db="EMBL/GenBank/DDBJ databases">
        <authorList>
            <person name="Varghese N."/>
            <person name="Submissions S."/>
        </authorList>
    </citation>
    <scope>NUCLEOTIDE SEQUENCE [LARGE SCALE GENOMIC DNA]</scope>
    <source>
        <strain evidence="6">DSM 16537</strain>
    </source>
</reference>
<dbReference type="Pfam" id="PF00072">
    <property type="entry name" value="Response_reg"/>
    <property type="match status" value="1"/>
</dbReference>
<dbReference type="Proteomes" id="UP000192333">
    <property type="component" value="Chromosome I"/>
</dbReference>
<dbReference type="InterPro" id="IPR001789">
    <property type="entry name" value="Sig_transdc_resp-reg_receiver"/>
</dbReference>
<proteinExistence type="predicted"/>
<evidence type="ECO:0000313" key="6">
    <source>
        <dbReference type="Proteomes" id="UP000192333"/>
    </source>
</evidence>
<dbReference type="STRING" id="758820.SAMN00777080_0785"/>
<sequence>MSDSIRILIVEDDMIIAANISLQLTKLGYEVTGIESRGEDAINHAKENHPDIILMDINLKGKIDGIDTAKSIQKIFDIPIIYLTANVDEASFQKAKETHPYAFISKPFNKLNLERTIALVVEKITEENIEKKSGDAMVETLEDRIFIRSQNKLIKVMLDEILYIEAERNYCNIITLDQNFTIVSPLNTFCEKMVSKDFLRVHRSFVVNIKKLDAVADSHLEINRKVIPISRMFKEDLMNSIRRI</sequence>
<feature type="domain" description="Response regulatory" evidence="3">
    <location>
        <begin position="6"/>
        <end position="121"/>
    </location>
</feature>
<organism evidence="5 6">
    <name type="scientific">Aquiflexum balticum DSM 16537</name>
    <dbReference type="NCBI Taxonomy" id="758820"/>
    <lineage>
        <taxon>Bacteria</taxon>
        <taxon>Pseudomonadati</taxon>
        <taxon>Bacteroidota</taxon>
        <taxon>Cytophagia</taxon>
        <taxon>Cytophagales</taxon>
        <taxon>Cyclobacteriaceae</taxon>
        <taxon>Aquiflexum</taxon>
    </lineage>
</organism>
<gene>
    <name evidence="5" type="ORF">SAMN00777080_0785</name>
</gene>
<dbReference type="PANTHER" id="PTHR44591:SF3">
    <property type="entry name" value="RESPONSE REGULATORY DOMAIN-CONTAINING PROTEIN"/>
    <property type="match status" value="1"/>
</dbReference>
<dbReference type="Gene3D" id="2.40.50.1020">
    <property type="entry name" value="LytTr DNA-binding domain"/>
    <property type="match status" value="1"/>
</dbReference>
<dbReference type="CDD" id="cd17534">
    <property type="entry name" value="REC_DC-like"/>
    <property type="match status" value="1"/>
</dbReference>
<name>A0A1W2GZY3_9BACT</name>
<dbReference type="OrthoDB" id="1646880at2"/>
<dbReference type="GO" id="GO:0003677">
    <property type="term" value="F:DNA binding"/>
    <property type="evidence" value="ECO:0007669"/>
    <property type="project" value="InterPro"/>
</dbReference>
<dbReference type="PROSITE" id="PS50930">
    <property type="entry name" value="HTH_LYTTR"/>
    <property type="match status" value="1"/>
</dbReference>
<dbReference type="GO" id="GO:0000160">
    <property type="term" value="P:phosphorelay signal transduction system"/>
    <property type="evidence" value="ECO:0007669"/>
    <property type="project" value="InterPro"/>
</dbReference>
<evidence type="ECO:0000256" key="1">
    <source>
        <dbReference type="ARBA" id="ARBA00022553"/>
    </source>
</evidence>
<dbReference type="InterPro" id="IPR011006">
    <property type="entry name" value="CheY-like_superfamily"/>
</dbReference>
<dbReference type="SMART" id="SM00850">
    <property type="entry name" value="LytTR"/>
    <property type="match status" value="1"/>
</dbReference>
<evidence type="ECO:0000256" key="2">
    <source>
        <dbReference type="PROSITE-ProRule" id="PRU00169"/>
    </source>
</evidence>
<evidence type="ECO:0000259" key="3">
    <source>
        <dbReference type="PROSITE" id="PS50110"/>
    </source>
</evidence>
<dbReference type="SUPFAM" id="SSF52172">
    <property type="entry name" value="CheY-like"/>
    <property type="match status" value="1"/>
</dbReference>
<dbReference type="InterPro" id="IPR050595">
    <property type="entry name" value="Bact_response_regulator"/>
</dbReference>
<dbReference type="Gene3D" id="3.40.50.2300">
    <property type="match status" value="1"/>
</dbReference>
<keyword evidence="1 2" id="KW-0597">Phosphoprotein</keyword>
<dbReference type="PANTHER" id="PTHR44591">
    <property type="entry name" value="STRESS RESPONSE REGULATOR PROTEIN 1"/>
    <property type="match status" value="1"/>
</dbReference>
<protein>
    <submittedName>
        <fullName evidence="5">Two component transcriptional regulator, LytTR family</fullName>
    </submittedName>
</protein>
<dbReference type="PROSITE" id="PS50110">
    <property type="entry name" value="RESPONSE_REGULATORY"/>
    <property type="match status" value="1"/>
</dbReference>
<evidence type="ECO:0000313" key="5">
    <source>
        <dbReference type="EMBL" id="SMD42245.1"/>
    </source>
</evidence>
<dbReference type="AlphaFoldDB" id="A0A1W2GZY3"/>
<dbReference type="RefSeq" id="WP_084119075.1">
    <property type="nucleotide sequence ID" value="NZ_LT838813.1"/>
</dbReference>
<dbReference type="Pfam" id="PF04397">
    <property type="entry name" value="LytTR"/>
    <property type="match status" value="1"/>
</dbReference>
<keyword evidence="6" id="KW-1185">Reference proteome</keyword>
<feature type="domain" description="HTH LytTR-type" evidence="4">
    <location>
        <begin position="145"/>
        <end position="212"/>
    </location>
</feature>